<dbReference type="NCBIfam" id="TIGR03696">
    <property type="entry name" value="Rhs_assc_core"/>
    <property type="match status" value="1"/>
</dbReference>
<dbReference type="EMBL" id="JAJADQ010000003">
    <property type="protein sequence ID" value="MCB2377401.1"/>
    <property type="molecule type" value="Genomic_DNA"/>
</dbReference>
<dbReference type="Pfam" id="PF05593">
    <property type="entry name" value="RHS_repeat"/>
    <property type="match status" value="2"/>
</dbReference>
<comment type="caution">
    <text evidence="4">The sequence shown here is derived from an EMBL/GenBank/DDBJ whole genome shotgun (WGS) entry which is preliminary data.</text>
</comment>
<dbReference type="InterPro" id="IPR056823">
    <property type="entry name" value="TEN-like_YD-shell"/>
</dbReference>
<dbReference type="PANTHER" id="PTHR32305:SF15">
    <property type="entry name" value="PROTEIN RHSA-RELATED"/>
    <property type="match status" value="1"/>
</dbReference>
<dbReference type="InterPro" id="IPR031325">
    <property type="entry name" value="RHS_repeat"/>
</dbReference>
<dbReference type="RefSeq" id="WP_226184266.1">
    <property type="nucleotide sequence ID" value="NZ_JAJADQ010000003.1"/>
</dbReference>
<sequence length="1391" mass="155668">MATGDKYVMDGAFLSCDKGVMPTRFMVTPKPVLLYDAQIANEADRIPLTNILPFGVCQVTRTPCVPAPIMWDRVADTGVTTLGCRPLLDTSKCQCGVGGKINIHLNKAAADAAVALDQKLDKIDEAAEAAEEASGWAFWGGLAMGIGGALLVATGVGAPLGAAMITGAGYLMTASTVLATGAAVAKGATKFARDPSKEVGLAIVGEVAFEAAKNFVMQKLGGKLIEKIAKSGLGKRIMNSPFAKKMEDRFAKTCTGNRAPQSKCGRVGEPIDVATGKVINEGTDFELAGPLPLVWARTWYSTSTHDGALGRGWHHAYDEEIFADSEFVIIRLSDGRYTGSEALALGESVYLREEKLTLTREPTGTYCYTDAQGLTHSFAYVEATDSYKLLRLAKEVAQTAISFQYSAAGYLESILDSAGRTLLVEHDAEGRILTIRAPHPTEPRGLVELVRYAYDGKSRLTSAADALGQAWLFRYQGWLLMQATYKNGVSFYYEYDGTEPGARCLRTWGDEGIYACRLSYNTEANQTIVVDSVGAQRVYEYDPELGVVTRLFDARGGLTVTEYNEYMEVVSETDPLGNETRYEYDDRGNCLLIELPDGATLTQEYDAFGRLVQLTDAVEGQWQRSYNDAGQLVQRTDPTGRAVRYTYDRGQLSSITDIVTGRTTTLRYDHHGNLSEVHTADNQRARWLHDHWGRVRKATDARGNVQWREYDLLSRVTLVHEADGNVRRFAYDALGNVTRAQDRQQDVQYAYRGLGRIIRRAEAGHTVEFWHDTEERLRAVVNEHGLAYRFELDAEGDVITETGFDGLTRHFQRDVGGRVVELKLPTGQRTRYRYDRASRVQEVTYADGTNAMYQYRQDGALAAAINATVAVTFERDMLGNLLQESQGEYTISNEYDALGKRIGLASTLGAQVRYSRDEDGHVTQIQSGSWQTLFERDAQGLEMQRTFSGGLRTRWKRDQFGRPTEQRVSLATTHSADRVRTYDWQTNDQLRAITDSQHGRTGFEHDTWGNLAATTFSDGSHELRLPDAVGNLFRRSDRQDRRYGPAGQLLEANGTRYEYDEAGNLYRKILPQGQEWCYAWNAAGHLEEVVRPDGQVVRFTYDALGRRMSKRYKGKVTHWVWDGYVPLHEWTTLEVDQTNVEDVITWLFEETSFAPMAKLQGSERYNIITDYLGTPLEMHAPSGSAVWSVELDSYGQVRRSTGEVTACPFRYQGQYEDAETGLYYNRFRYYDPQAGQYISQDPIRLKGGMALYSYAHDPLSWLDPLGLAELVYQLVKDGKVVYYGITERTALERANEHVLAGKDFSHMEVLAEDLTHDQARSLEGGLIRKRLAERIDDYDIDDSIETKLQKSGLLNKNRGREIDRWNPTNPLKDVPRLETPTRVVPTTCPKK</sequence>
<name>A0ABS8AAV1_9BACT</name>
<evidence type="ECO:0000313" key="5">
    <source>
        <dbReference type="Proteomes" id="UP001165297"/>
    </source>
</evidence>
<evidence type="ECO:0000313" key="4">
    <source>
        <dbReference type="EMBL" id="MCB2377401.1"/>
    </source>
</evidence>
<evidence type="ECO:0000256" key="1">
    <source>
        <dbReference type="ARBA" id="ARBA00022737"/>
    </source>
</evidence>
<proteinExistence type="predicted"/>
<feature type="domain" description="Teneurin-like YD-shell" evidence="3">
    <location>
        <begin position="561"/>
        <end position="683"/>
    </location>
</feature>
<dbReference type="Gene3D" id="2.180.10.10">
    <property type="entry name" value="RHS repeat-associated core"/>
    <property type="match status" value="2"/>
</dbReference>
<dbReference type="InterPro" id="IPR006530">
    <property type="entry name" value="YD"/>
</dbReference>
<dbReference type="InterPro" id="IPR025460">
    <property type="entry name" value="DUF4280"/>
</dbReference>
<feature type="domain" description="DUF6531" evidence="2">
    <location>
        <begin position="268"/>
        <end position="337"/>
    </location>
</feature>
<evidence type="ECO:0000259" key="2">
    <source>
        <dbReference type="Pfam" id="PF20148"/>
    </source>
</evidence>
<organism evidence="4 5">
    <name type="scientific">Hymenobacter nitidus</name>
    <dbReference type="NCBI Taxonomy" id="2880929"/>
    <lineage>
        <taxon>Bacteria</taxon>
        <taxon>Pseudomonadati</taxon>
        <taxon>Bacteroidota</taxon>
        <taxon>Cytophagia</taxon>
        <taxon>Cytophagales</taxon>
        <taxon>Hymenobacteraceae</taxon>
        <taxon>Hymenobacter</taxon>
    </lineage>
</organism>
<dbReference type="InterPro" id="IPR045351">
    <property type="entry name" value="DUF6531"/>
</dbReference>
<dbReference type="Pfam" id="PF25023">
    <property type="entry name" value="TEN_YD-shell"/>
    <property type="match status" value="2"/>
</dbReference>
<keyword evidence="1" id="KW-0677">Repeat</keyword>
<evidence type="ECO:0000259" key="3">
    <source>
        <dbReference type="Pfam" id="PF25023"/>
    </source>
</evidence>
<dbReference type="InterPro" id="IPR050708">
    <property type="entry name" value="T6SS_VgrG/RHS"/>
</dbReference>
<accession>A0ABS8AAV1</accession>
<protein>
    <submittedName>
        <fullName evidence="4">DUF6531 domain-containing protein</fullName>
    </submittedName>
</protein>
<reference evidence="4" key="1">
    <citation type="submission" date="2021-10" db="EMBL/GenBank/DDBJ databases">
        <authorList>
            <person name="Dean J.D."/>
            <person name="Kim M.K."/>
            <person name="Newey C.N."/>
            <person name="Stoker T.S."/>
            <person name="Thompson D.W."/>
            <person name="Grose J.H."/>
        </authorList>
    </citation>
    <scope>NUCLEOTIDE SEQUENCE</scope>
    <source>
        <strain evidence="4">BT635</strain>
    </source>
</reference>
<gene>
    <name evidence="4" type="ORF">LGH70_07405</name>
</gene>
<dbReference type="InterPro" id="IPR022385">
    <property type="entry name" value="Rhs_assc_core"/>
</dbReference>
<feature type="domain" description="Teneurin-like YD-shell" evidence="3">
    <location>
        <begin position="964"/>
        <end position="1241"/>
    </location>
</feature>
<dbReference type="Proteomes" id="UP001165297">
    <property type="component" value="Unassembled WGS sequence"/>
</dbReference>
<dbReference type="PANTHER" id="PTHR32305">
    <property type="match status" value="1"/>
</dbReference>
<dbReference type="NCBIfam" id="TIGR01643">
    <property type="entry name" value="YD_repeat_2x"/>
    <property type="match status" value="7"/>
</dbReference>
<dbReference type="Pfam" id="PF14107">
    <property type="entry name" value="DUF4280"/>
    <property type="match status" value="1"/>
</dbReference>
<dbReference type="Pfam" id="PF20148">
    <property type="entry name" value="DUF6531"/>
    <property type="match status" value="1"/>
</dbReference>
<keyword evidence="5" id="KW-1185">Reference proteome</keyword>